<dbReference type="InterPro" id="IPR004274">
    <property type="entry name" value="FCP1_dom"/>
</dbReference>
<dbReference type="Gramene" id="A04p29290.2_BraZ1">
    <property type="protein sequence ID" value="A04p29290.2_BraZ1.CDS"/>
    <property type="gene ID" value="A04g29290.2_BraZ1"/>
</dbReference>
<sequence>MAEEKSKKSTVLADDSDDDEYASEKDSEQTELSSILDKLSLGPDKKKKKLLILSPNGLLLYRVHMQNLSRKPENRSPDSTCGPNLVYKRPFAGEFMKFCLERFEVGIWSSANELVISFLNFISIYFDLIFHGFDCRSNVDIILNIVLEDLKNKLLFVWDQKQSTNIGLKTLENSDKPMFFKDLSKVFQKFKKFSASNTFLIDNEPYKALINPDNTGVFPLPYDPTDKNDDFLDPEGEFCSYLDDLANASDVQAYIKENSFGQPKIDSSHPDWSFYCKVSKIVSFLA</sequence>
<evidence type="ECO:0000259" key="3">
    <source>
        <dbReference type="PROSITE" id="PS50969"/>
    </source>
</evidence>
<comment type="subunit">
    <text evidence="1">Component of the TIM23 complex.</text>
</comment>
<keyword evidence="1" id="KW-0809">Transit peptide</keyword>
<keyword evidence="1" id="KW-0653">Protein transport</keyword>
<accession>A0A8D9HXZ9</accession>
<dbReference type="EMBL" id="LS974620">
    <property type="protein sequence ID" value="CAG7908028.1"/>
    <property type="molecule type" value="Genomic_DNA"/>
</dbReference>
<evidence type="ECO:0000313" key="4">
    <source>
        <dbReference type="EMBL" id="CAG7908028.1"/>
    </source>
</evidence>
<feature type="domain" description="FCP1 homology" evidence="3">
    <location>
        <begin position="44"/>
        <end position="245"/>
    </location>
</feature>
<dbReference type="GO" id="GO:0005744">
    <property type="term" value="C:TIM23 mitochondrial import inner membrane translocase complex"/>
    <property type="evidence" value="ECO:0007669"/>
    <property type="project" value="UniProtKB-UniRule"/>
</dbReference>
<dbReference type="InterPro" id="IPR023214">
    <property type="entry name" value="HAD_sf"/>
</dbReference>
<dbReference type="Pfam" id="PF03031">
    <property type="entry name" value="NIF"/>
    <property type="match status" value="2"/>
</dbReference>
<proteinExistence type="inferred from homology"/>
<comment type="subcellular location">
    <subcellularLocation>
        <location evidence="1">Mitochondrion inner membrane</location>
        <topology evidence="1">Single-pass membrane protein</topology>
    </subcellularLocation>
</comment>
<protein>
    <recommendedName>
        <fullName evidence="1">Mitochondrial import inner membrane translocase subunit TIM50</fullName>
    </recommendedName>
</protein>
<dbReference type="PANTHER" id="PTHR12210">
    <property type="entry name" value="DULLARD PROTEIN PHOSPHATASE"/>
    <property type="match status" value="1"/>
</dbReference>
<organism evidence="4 5">
    <name type="scientific">Brassica campestris</name>
    <name type="common">Field mustard</name>
    <dbReference type="NCBI Taxonomy" id="3711"/>
    <lineage>
        <taxon>Eukaryota</taxon>
        <taxon>Viridiplantae</taxon>
        <taxon>Streptophyta</taxon>
        <taxon>Embryophyta</taxon>
        <taxon>Tracheophyta</taxon>
        <taxon>Spermatophyta</taxon>
        <taxon>Magnoliopsida</taxon>
        <taxon>eudicotyledons</taxon>
        <taxon>Gunneridae</taxon>
        <taxon>Pentapetalae</taxon>
        <taxon>rosids</taxon>
        <taxon>malvids</taxon>
        <taxon>Brassicales</taxon>
        <taxon>Brassicaceae</taxon>
        <taxon>Brassiceae</taxon>
        <taxon>Brassica</taxon>
    </lineage>
</organism>
<keyword evidence="1" id="KW-0496">Mitochondrion</keyword>
<reference evidence="4 5" key="1">
    <citation type="submission" date="2021-07" db="EMBL/GenBank/DDBJ databases">
        <authorList>
            <consortium name="Genoscope - CEA"/>
            <person name="William W."/>
        </authorList>
    </citation>
    <scope>NUCLEOTIDE SEQUENCE [LARGE SCALE GENOMIC DNA]</scope>
</reference>
<comment type="function">
    <text evidence="1">Essential component of the TIM23 complex, a complex that mediates the translocation of transit peptide-containing proteins across the mitochondrial inner membrane.</text>
</comment>
<dbReference type="PROSITE" id="PS50969">
    <property type="entry name" value="FCP1"/>
    <property type="match status" value="1"/>
</dbReference>
<feature type="region of interest" description="Disordered" evidence="2">
    <location>
        <begin position="1"/>
        <end position="32"/>
    </location>
</feature>
<dbReference type="Proteomes" id="UP000694005">
    <property type="component" value="Chromosome A04"/>
</dbReference>
<dbReference type="SMART" id="SM00577">
    <property type="entry name" value="CPDc"/>
    <property type="match status" value="1"/>
</dbReference>
<dbReference type="AlphaFoldDB" id="A0A8D9HXZ9"/>
<comment type="similarity">
    <text evidence="1">Belongs to the TIM50 family.</text>
</comment>
<name>A0A8D9HXZ9_BRACM</name>
<evidence type="ECO:0000256" key="1">
    <source>
        <dbReference type="RuleBase" id="RU365079"/>
    </source>
</evidence>
<evidence type="ECO:0000313" key="5">
    <source>
        <dbReference type="Proteomes" id="UP000694005"/>
    </source>
</evidence>
<keyword evidence="1" id="KW-0811">Translocation</keyword>
<evidence type="ECO:0000256" key="2">
    <source>
        <dbReference type="SAM" id="MobiDB-lite"/>
    </source>
</evidence>
<dbReference type="Gene3D" id="3.40.50.1000">
    <property type="entry name" value="HAD superfamily/HAD-like"/>
    <property type="match status" value="2"/>
</dbReference>
<dbReference type="GO" id="GO:0015031">
    <property type="term" value="P:protein transport"/>
    <property type="evidence" value="ECO:0007669"/>
    <property type="project" value="UniProtKB-KW"/>
</dbReference>
<dbReference type="InterPro" id="IPR050365">
    <property type="entry name" value="TIM50"/>
</dbReference>
<dbReference type="InterPro" id="IPR036412">
    <property type="entry name" value="HAD-like_sf"/>
</dbReference>
<gene>
    <name evidence="4" type="ORF">BRAPAZ1V2_A04P29290.2</name>
</gene>
<dbReference type="SUPFAM" id="SSF56784">
    <property type="entry name" value="HAD-like"/>
    <property type="match status" value="1"/>
</dbReference>
<keyword evidence="1" id="KW-0813">Transport</keyword>